<evidence type="ECO:0000256" key="4">
    <source>
        <dbReference type="ARBA" id="ARBA00022989"/>
    </source>
</evidence>
<feature type="transmembrane region" description="Helical" evidence="6">
    <location>
        <begin position="262"/>
        <end position="279"/>
    </location>
</feature>
<dbReference type="PANTHER" id="PTHR32322:SF2">
    <property type="entry name" value="EAMA DOMAIN-CONTAINING PROTEIN"/>
    <property type="match status" value="1"/>
</dbReference>
<dbReference type="SUPFAM" id="SSF103481">
    <property type="entry name" value="Multidrug resistance efflux transporter EmrE"/>
    <property type="match status" value="2"/>
</dbReference>
<evidence type="ECO:0000256" key="1">
    <source>
        <dbReference type="ARBA" id="ARBA00004127"/>
    </source>
</evidence>
<evidence type="ECO:0000256" key="6">
    <source>
        <dbReference type="SAM" id="Phobius"/>
    </source>
</evidence>
<evidence type="ECO:0000256" key="5">
    <source>
        <dbReference type="ARBA" id="ARBA00023136"/>
    </source>
</evidence>
<keyword evidence="3 6" id="KW-0812">Transmembrane</keyword>
<dbReference type="EMBL" id="CP003235">
    <property type="protein sequence ID" value="AFC28056.1"/>
    <property type="molecule type" value="Genomic_DNA"/>
</dbReference>
<organism evidence="8 9">
    <name type="scientific">Paenibacillus mucilaginosus 3016</name>
    <dbReference type="NCBI Taxonomy" id="1116391"/>
    <lineage>
        <taxon>Bacteria</taxon>
        <taxon>Bacillati</taxon>
        <taxon>Bacillota</taxon>
        <taxon>Bacilli</taxon>
        <taxon>Bacillales</taxon>
        <taxon>Paenibacillaceae</taxon>
        <taxon>Paenibacillus</taxon>
    </lineage>
</organism>
<accession>H6NC24</accession>
<feature type="transmembrane region" description="Helical" evidence="6">
    <location>
        <begin position="106"/>
        <end position="127"/>
    </location>
</feature>
<dbReference type="InterPro" id="IPR050638">
    <property type="entry name" value="AA-Vitamin_Transporters"/>
</dbReference>
<comment type="subcellular location">
    <subcellularLocation>
        <location evidence="1">Endomembrane system</location>
        <topology evidence="1">Multi-pass membrane protein</topology>
    </subcellularLocation>
</comment>
<feature type="transmembrane region" description="Helical" evidence="6">
    <location>
        <begin position="134"/>
        <end position="153"/>
    </location>
</feature>
<comment type="similarity">
    <text evidence="2">Belongs to the EamA transporter family.</text>
</comment>
<dbReference type="HOGENOM" id="CLU_033863_9_2_9"/>
<evidence type="ECO:0000256" key="2">
    <source>
        <dbReference type="ARBA" id="ARBA00007362"/>
    </source>
</evidence>
<reference evidence="8 9" key="1">
    <citation type="journal article" date="2012" name="J. Bacteriol.">
        <title>Complete Genome Sequence of Paenibacillus mucilaginosus 3016, a Bacterium Functional as Microbial Fertilizer.</title>
        <authorList>
            <person name="Ma M."/>
            <person name="Wang Z."/>
            <person name="Li L."/>
            <person name="Jiang X."/>
            <person name="Guan D."/>
            <person name="Cao F."/>
            <person name="Chen H."/>
            <person name="Wang X."/>
            <person name="Shen D."/>
            <person name="Du B."/>
            <person name="Li J."/>
        </authorList>
    </citation>
    <scope>NUCLEOTIDE SEQUENCE [LARGE SCALE GENOMIC DNA]</scope>
    <source>
        <strain evidence="8 9">3016</strain>
    </source>
</reference>
<evidence type="ECO:0000313" key="8">
    <source>
        <dbReference type="EMBL" id="AFC28056.1"/>
    </source>
</evidence>
<dbReference type="KEGG" id="pmq:PM3016_1124"/>
<proteinExistence type="inferred from homology"/>
<feature type="transmembrane region" description="Helical" evidence="6">
    <location>
        <begin position="285"/>
        <end position="301"/>
    </location>
</feature>
<dbReference type="Pfam" id="PF00892">
    <property type="entry name" value="EamA"/>
    <property type="match status" value="2"/>
</dbReference>
<feature type="transmembrane region" description="Helical" evidence="6">
    <location>
        <begin position="78"/>
        <end position="100"/>
    </location>
</feature>
<dbReference type="InterPro" id="IPR037185">
    <property type="entry name" value="EmrE-like"/>
</dbReference>
<keyword evidence="4 6" id="KW-1133">Transmembrane helix</keyword>
<feature type="transmembrane region" description="Helical" evidence="6">
    <location>
        <begin position="228"/>
        <end position="250"/>
    </location>
</feature>
<feature type="transmembrane region" description="Helical" evidence="6">
    <location>
        <begin position="165"/>
        <end position="184"/>
    </location>
</feature>
<feature type="domain" description="EamA" evidence="7">
    <location>
        <begin position="166"/>
        <end position="301"/>
    </location>
</feature>
<evidence type="ECO:0000259" key="7">
    <source>
        <dbReference type="Pfam" id="PF00892"/>
    </source>
</evidence>
<name>H6NC24_9BACL</name>
<evidence type="ECO:0000256" key="3">
    <source>
        <dbReference type="ARBA" id="ARBA00022692"/>
    </source>
</evidence>
<dbReference type="GO" id="GO:0016020">
    <property type="term" value="C:membrane"/>
    <property type="evidence" value="ECO:0007669"/>
    <property type="project" value="UniProtKB-SubCell"/>
</dbReference>
<feature type="transmembrane region" description="Helical" evidence="6">
    <location>
        <begin position="196"/>
        <end position="216"/>
    </location>
</feature>
<dbReference type="InterPro" id="IPR000620">
    <property type="entry name" value="EamA_dom"/>
</dbReference>
<keyword evidence="9" id="KW-1185">Reference proteome</keyword>
<feature type="transmembrane region" description="Helical" evidence="6">
    <location>
        <begin position="12"/>
        <end position="32"/>
    </location>
</feature>
<dbReference type="PANTHER" id="PTHR32322">
    <property type="entry name" value="INNER MEMBRANE TRANSPORTER"/>
    <property type="match status" value="1"/>
</dbReference>
<dbReference type="Proteomes" id="UP000007523">
    <property type="component" value="Chromosome"/>
</dbReference>
<feature type="domain" description="EamA" evidence="7">
    <location>
        <begin position="14"/>
        <end position="151"/>
    </location>
</feature>
<evidence type="ECO:0000313" key="9">
    <source>
        <dbReference type="Proteomes" id="UP000007523"/>
    </source>
</evidence>
<protein>
    <submittedName>
        <fullName evidence="8">DMT family permease</fullName>
    </submittedName>
</protein>
<dbReference type="AlphaFoldDB" id="H6NC24"/>
<sequence length="325" mass="35250">MQESTPGSRLLPHLGFVIVYVLWGINICSMKFGGQQWDPLVFGALRYASILPFLWAYTWWYYRKHRGRLKLQIAPRDLLLIALLGVVSAVGMEVVLQYALQYSNSANGAVLGRGFMPVITACIALLLKDLRLTPSVMVGIPLALGSVILIVAGGPEGFHLGPESLRGDLLLLLRSFLGALYLIGMNKLVGRYPLTLLVSLEMTAGALALLPFLFLNADLGYLLSRSDLAWLSLAYTALFATLIGFSIHNWSLARLGPFKASVYGYLLPVTAAAAGYVLLGEELGWNQYLGGAGVLFAMYLVQRDRMQLLKASVSAPAAAGTDKPA</sequence>
<feature type="transmembrane region" description="Helical" evidence="6">
    <location>
        <begin position="44"/>
        <end position="62"/>
    </location>
</feature>
<gene>
    <name evidence="8" type="ORF">PM3016_1124</name>
</gene>
<dbReference type="RefSeq" id="WP_014368737.1">
    <property type="nucleotide sequence ID" value="NC_016935.1"/>
</dbReference>
<dbReference type="STRING" id="1116391.PM3016_1124"/>
<keyword evidence="5 6" id="KW-0472">Membrane</keyword>